<dbReference type="AlphaFoldDB" id="A0A800MTT9"/>
<dbReference type="EMBL" id="VDEM01000059">
    <property type="protein sequence ID" value="KAF0822378.1"/>
    <property type="molecule type" value="Genomic_DNA"/>
</dbReference>
<organism evidence="2 3">
    <name type="scientific">Cytobacillus firmus</name>
    <name type="common">Bacillus firmus</name>
    <dbReference type="NCBI Taxonomy" id="1399"/>
    <lineage>
        <taxon>Bacteria</taxon>
        <taxon>Bacillati</taxon>
        <taxon>Bacillota</taxon>
        <taxon>Bacilli</taxon>
        <taxon>Bacillales</taxon>
        <taxon>Bacillaceae</taxon>
        <taxon>Cytobacillus</taxon>
    </lineage>
</organism>
<dbReference type="Proteomes" id="UP000465778">
    <property type="component" value="Unassembled WGS sequence"/>
</dbReference>
<comment type="caution">
    <text evidence="2">The sequence shown here is derived from an EMBL/GenBank/DDBJ whole genome shotgun (WGS) entry which is preliminary data.</text>
</comment>
<reference evidence="2 3" key="1">
    <citation type="journal article" date="2020" name="G3 (Bethesda)">
        <title>Whole Genome Sequencing and Comparative Genomics of Two Nematicidal Bacillus Strains Reveals a Wide Range of Possible Virulence Factors.</title>
        <authorList>
            <person name="Susic N."/>
            <person name="Janezic S."/>
            <person name="Rupnik M."/>
            <person name="Geric Stare B."/>
        </authorList>
    </citation>
    <scope>NUCLEOTIDE SEQUENCE [LARGE SCALE GENOMIC DNA]</scope>
    <source>
        <strain evidence="2 3">I-1582</strain>
    </source>
</reference>
<dbReference type="Pfam" id="PF13524">
    <property type="entry name" value="Glyco_trans_1_2"/>
    <property type="match status" value="1"/>
</dbReference>
<gene>
    <name evidence="2" type="ORF">KIS1582_3866</name>
</gene>
<evidence type="ECO:0000313" key="3">
    <source>
        <dbReference type="Proteomes" id="UP000465778"/>
    </source>
</evidence>
<protein>
    <recommendedName>
        <fullName evidence="1">Spore protein YkvP/CgeB glycosyl transferase-like domain-containing protein</fullName>
    </recommendedName>
</protein>
<feature type="domain" description="Spore protein YkvP/CgeB glycosyl transferase-like" evidence="1">
    <location>
        <begin position="168"/>
        <end position="317"/>
    </location>
</feature>
<dbReference type="InterPro" id="IPR055259">
    <property type="entry name" value="YkvP/CgeB_Glyco_trans-like"/>
</dbReference>
<sequence>MNILFVTSGYTGIYCYFENWVIRIFEKKHKVKIFKPHYSLFHLQSIVKSCKPDVVISLLGLKFSTKKLEWLRKQGIKTAVWFTEDPYFMDYTELLSNFYDYIFTIDSAALEFYKKKGHDRTFHLPLAAEPSVFSNRLVVNEYISDICLLGFPYPDRIKYIELLLEHTPYKIKVVGKWNHLLSLSKFRNHINLSIKEGWVEPSIAANFYNGAKIVLNTHRPFNLKQNKNSIGIVGKSINNRTFDVAASGAFQLIQFKEDLPAHFIEEDEIIAFKNESELIKKVEYYMQLEEDRQRIANNARIRVLEEHTFEHRIKRMMSILDES</sequence>
<name>A0A800MTT9_CYTFI</name>
<evidence type="ECO:0000259" key="1">
    <source>
        <dbReference type="Pfam" id="PF13524"/>
    </source>
</evidence>
<accession>A0A800MTT9</accession>
<dbReference type="SUPFAM" id="SSF53756">
    <property type="entry name" value="UDP-Glycosyltransferase/glycogen phosphorylase"/>
    <property type="match status" value="1"/>
</dbReference>
<dbReference type="OrthoDB" id="110463at2"/>
<evidence type="ECO:0000313" key="2">
    <source>
        <dbReference type="EMBL" id="KAF0822378.1"/>
    </source>
</evidence>
<proteinExistence type="predicted"/>
<dbReference type="RefSeq" id="WP_159346150.1">
    <property type="nucleotide sequence ID" value="NZ_JBALOT010000020.1"/>
</dbReference>